<protein>
    <submittedName>
        <fullName evidence="1">Uncharacterized protein</fullName>
    </submittedName>
</protein>
<dbReference type="AlphaFoldDB" id="A0AAD8I6S7"/>
<reference evidence="1" key="1">
    <citation type="submission" date="2023-02" db="EMBL/GenBank/DDBJ databases">
        <title>Genome of toxic invasive species Heracleum sosnowskyi carries increased number of genes despite the absence of recent whole-genome duplications.</title>
        <authorList>
            <person name="Schelkunov M."/>
            <person name="Shtratnikova V."/>
            <person name="Makarenko M."/>
            <person name="Klepikova A."/>
            <person name="Omelchenko D."/>
            <person name="Novikova G."/>
            <person name="Obukhova E."/>
            <person name="Bogdanov V."/>
            <person name="Penin A."/>
            <person name="Logacheva M."/>
        </authorList>
    </citation>
    <scope>NUCLEOTIDE SEQUENCE</scope>
    <source>
        <strain evidence="1">Hsosn_3</strain>
        <tissue evidence="1">Leaf</tissue>
    </source>
</reference>
<dbReference type="Proteomes" id="UP001237642">
    <property type="component" value="Unassembled WGS sequence"/>
</dbReference>
<evidence type="ECO:0000313" key="1">
    <source>
        <dbReference type="EMBL" id="KAK1380184.1"/>
    </source>
</evidence>
<reference evidence="1" key="2">
    <citation type="submission" date="2023-05" db="EMBL/GenBank/DDBJ databases">
        <authorList>
            <person name="Schelkunov M.I."/>
        </authorList>
    </citation>
    <scope>NUCLEOTIDE SEQUENCE</scope>
    <source>
        <strain evidence="1">Hsosn_3</strain>
        <tissue evidence="1">Leaf</tissue>
    </source>
</reference>
<name>A0AAD8I6S7_9APIA</name>
<organism evidence="1 2">
    <name type="scientific">Heracleum sosnowskyi</name>
    <dbReference type="NCBI Taxonomy" id="360622"/>
    <lineage>
        <taxon>Eukaryota</taxon>
        <taxon>Viridiplantae</taxon>
        <taxon>Streptophyta</taxon>
        <taxon>Embryophyta</taxon>
        <taxon>Tracheophyta</taxon>
        <taxon>Spermatophyta</taxon>
        <taxon>Magnoliopsida</taxon>
        <taxon>eudicotyledons</taxon>
        <taxon>Gunneridae</taxon>
        <taxon>Pentapetalae</taxon>
        <taxon>asterids</taxon>
        <taxon>campanulids</taxon>
        <taxon>Apiales</taxon>
        <taxon>Apiaceae</taxon>
        <taxon>Apioideae</taxon>
        <taxon>apioid superclade</taxon>
        <taxon>Tordylieae</taxon>
        <taxon>Tordyliinae</taxon>
        <taxon>Heracleum</taxon>
    </lineage>
</organism>
<sequence length="262" mass="30458">MMITDLKVLTTDPSYSLCRYLCECALDWYYTKKYDLYEEVNVVSVFRTNLDAEKTQTHNLHIVFKAYLPDDKTTQTFRTTILYRIHRSIQIVIAYVGPDRLTQENFFDFPIDHLSDSDDDEDYGSDCEVSQLNPAFLKPIFKEKSPEKSPEEGPAYRPCSQLKYRRRRTGLYQPGTELSEEVERFKTDVANSGGFELALCFYNMKEDTKFGNVKVLRAMTYVCGSLAYNITFEASLSDKDVKIFQTNGFLQKYVYLAWEIAC</sequence>
<proteinExistence type="predicted"/>
<gene>
    <name evidence="1" type="ORF">POM88_026928</name>
</gene>
<accession>A0AAD8I6S7</accession>
<comment type="caution">
    <text evidence="1">The sequence shown here is derived from an EMBL/GenBank/DDBJ whole genome shotgun (WGS) entry which is preliminary data.</text>
</comment>
<dbReference type="EMBL" id="JAUIZM010000006">
    <property type="protein sequence ID" value="KAK1380184.1"/>
    <property type="molecule type" value="Genomic_DNA"/>
</dbReference>
<keyword evidence="2" id="KW-1185">Reference proteome</keyword>
<evidence type="ECO:0000313" key="2">
    <source>
        <dbReference type="Proteomes" id="UP001237642"/>
    </source>
</evidence>